<proteinExistence type="predicted"/>
<accession>A0AAP0NN83</accession>
<feature type="region of interest" description="Disordered" evidence="1">
    <location>
        <begin position="1"/>
        <end position="65"/>
    </location>
</feature>
<evidence type="ECO:0000313" key="2">
    <source>
        <dbReference type="EMBL" id="KAK9112209.1"/>
    </source>
</evidence>
<name>A0AAP0NN83_9MAGN</name>
<protein>
    <submittedName>
        <fullName evidence="2">Uncharacterized protein</fullName>
    </submittedName>
</protein>
<keyword evidence="3" id="KW-1185">Reference proteome</keyword>
<evidence type="ECO:0000256" key="1">
    <source>
        <dbReference type="SAM" id="MobiDB-lite"/>
    </source>
</evidence>
<dbReference type="EMBL" id="JBBNAG010000008">
    <property type="protein sequence ID" value="KAK9112209.1"/>
    <property type="molecule type" value="Genomic_DNA"/>
</dbReference>
<dbReference type="Proteomes" id="UP001419268">
    <property type="component" value="Unassembled WGS sequence"/>
</dbReference>
<sequence length="97" mass="10183">MMTSKDRGSNGGRGSSAAPKKLAPARSDDAGERRSGAAAARGGNGGMAARDERRGATTRWRIAGPIDPRRDTTIVELRSRFLDPSASRGKGILGDFI</sequence>
<organism evidence="2 3">
    <name type="scientific">Stephania cephalantha</name>
    <dbReference type="NCBI Taxonomy" id="152367"/>
    <lineage>
        <taxon>Eukaryota</taxon>
        <taxon>Viridiplantae</taxon>
        <taxon>Streptophyta</taxon>
        <taxon>Embryophyta</taxon>
        <taxon>Tracheophyta</taxon>
        <taxon>Spermatophyta</taxon>
        <taxon>Magnoliopsida</taxon>
        <taxon>Ranunculales</taxon>
        <taxon>Menispermaceae</taxon>
        <taxon>Menispermoideae</taxon>
        <taxon>Cissampelideae</taxon>
        <taxon>Stephania</taxon>
    </lineage>
</organism>
<gene>
    <name evidence="2" type="ORF">Scep_019728</name>
</gene>
<reference evidence="2 3" key="1">
    <citation type="submission" date="2024-01" db="EMBL/GenBank/DDBJ databases">
        <title>Genome assemblies of Stephania.</title>
        <authorList>
            <person name="Yang L."/>
        </authorList>
    </citation>
    <scope>NUCLEOTIDE SEQUENCE [LARGE SCALE GENOMIC DNA]</scope>
    <source>
        <strain evidence="2">JXDWG</strain>
        <tissue evidence="2">Leaf</tissue>
    </source>
</reference>
<evidence type="ECO:0000313" key="3">
    <source>
        <dbReference type="Proteomes" id="UP001419268"/>
    </source>
</evidence>
<feature type="compositionally biased region" description="Basic and acidic residues" evidence="1">
    <location>
        <begin position="26"/>
        <end position="35"/>
    </location>
</feature>
<comment type="caution">
    <text evidence="2">The sequence shown here is derived from an EMBL/GenBank/DDBJ whole genome shotgun (WGS) entry which is preliminary data.</text>
</comment>
<dbReference type="AlphaFoldDB" id="A0AAP0NN83"/>